<evidence type="ECO:0008006" key="4">
    <source>
        <dbReference type="Google" id="ProtNLM"/>
    </source>
</evidence>
<evidence type="ECO:0000313" key="3">
    <source>
        <dbReference type="Proteomes" id="UP000186336"/>
    </source>
</evidence>
<feature type="transmembrane region" description="Helical" evidence="1">
    <location>
        <begin position="21"/>
        <end position="41"/>
    </location>
</feature>
<keyword evidence="3" id="KW-1185">Reference proteome</keyword>
<keyword evidence="1" id="KW-0472">Membrane</keyword>
<evidence type="ECO:0000256" key="1">
    <source>
        <dbReference type="SAM" id="Phobius"/>
    </source>
</evidence>
<dbReference type="EMBL" id="CP019312">
    <property type="protein sequence ID" value="APX13051.1"/>
    <property type="molecule type" value="Genomic_DNA"/>
</dbReference>
<sequence>MLAQIKHNVARTAQRAALGGLSGVCFLAGVGFLTAALFLYLLTQTDPITACLIIGGGFSGLGLVFVGLSRPGKSHTVAATNTAQTAPPASAMTPVMLAFLDGLQQGMAARQATKPSR</sequence>
<dbReference type="Proteomes" id="UP000186336">
    <property type="component" value="Chromosome"/>
</dbReference>
<organism evidence="2 3">
    <name type="scientific">Tateyamaria omphalii</name>
    <dbReference type="NCBI Taxonomy" id="299262"/>
    <lineage>
        <taxon>Bacteria</taxon>
        <taxon>Pseudomonadati</taxon>
        <taxon>Pseudomonadota</taxon>
        <taxon>Alphaproteobacteria</taxon>
        <taxon>Rhodobacterales</taxon>
        <taxon>Roseobacteraceae</taxon>
        <taxon>Tateyamaria</taxon>
    </lineage>
</organism>
<feature type="transmembrane region" description="Helical" evidence="1">
    <location>
        <begin position="47"/>
        <end position="68"/>
    </location>
</feature>
<dbReference type="STRING" id="299262.BWR18_16195"/>
<keyword evidence="1" id="KW-1133">Transmembrane helix</keyword>
<protein>
    <recommendedName>
        <fullName evidence="4">Phage holin family protein</fullName>
    </recommendedName>
</protein>
<evidence type="ECO:0000313" key="2">
    <source>
        <dbReference type="EMBL" id="APX13051.1"/>
    </source>
</evidence>
<reference evidence="2 3" key="1">
    <citation type="submission" date="2017-01" db="EMBL/GenBank/DDBJ databases">
        <title>Complete genome of Tateyamaria omphalii DOK1-4 isolated from seawater in Dokdo.</title>
        <authorList>
            <person name="Kim J.H."/>
            <person name="Chi W.-J."/>
        </authorList>
    </citation>
    <scope>NUCLEOTIDE SEQUENCE [LARGE SCALE GENOMIC DNA]</scope>
    <source>
        <strain evidence="2 3">DOK1-4</strain>
    </source>
</reference>
<gene>
    <name evidence="2" type="ORF">BWR18_16195</name>
</gene>
<dbReference type="KEGG" id="tom:BWR18_16195"/>
<proteinExistence type="predicted"/>
<accession>A0A1P8MYD1</accession>
<name>A0A1P8MYD1_9RHOB</name>
<keyword evidence="1" id="KW-0812">Transmembrane</keyword>
<dbReference type="OrthoDB" id="7728018at2"/>
<dbReference type="AlphaFoldDB" id="A0A1P8MYD1"/>